<dbReference type="InterPro" id="IPR051397">
    <property type="entry name" value="Zn-ADH-like_protein"/>
</dbReference>
<reference evidence="2 3" key="1">
    <citation type="journal article" date="2019" name="J. Ind. Microbiol. Biotechnol.">
        <title>Paenibacillus amylolyticus 27C64 has a diverse set of carbohydrate-active enzymes and complete pectin deconstruction system.</title>
        <authorList>
            <person name="Keggi C."/>
            <person name="Doran-Peterson J."/>
        </authorList>
    </citation>
    <scope>NUCLEOTIDE SEQUENCE [LARGE SCALE GENOMIC DNA]</scope>
    <source>
        <strain evidence="2 3">27C64</strain>
    </source>
</reference>
<protein>
    <submittedName>
        <fullName evidence="2">Acryloyl-CoA reductase</fullName>
        <ecNumber evidence="2">1.3.1.95</ecNumber>
    </submittedName>
</protein>
<keyword evidence="2" id="KW-0560">Oxidoreductase</keyword>
<dbReference type="InterPro" id="IPR014188">
    <property type="entry name" value="Acrylyl-CoA_reductase_AcuI"/>
</dbReference>
<dbReference type="SMART" id="SM00829">
    <property type="entry name" value="PKS_ER"/>
    <property type="match status" value="1"/>
</dbReference>
<feature type="domain" description="Enoyl reductase (ER)" evidence="1">
    <location>
        <begin position="12"/>
        <end position="327"/>
    </location>
</feature>
<dbReference type="InterPro" id="IPR013154">
    <property type="entry name" value="ADH-like_N"/>
</dbReference>
<dbReference type="AlphaFoldDB" id="A0A5M9WQ88"/>
<dbReference type="InterPro" id="IPR011032">
    <property type="entry name" value="GroES-like_sf"/>
</dbReference>
<sequence>MIKDFNALLVEKNLEEFSVSVKTIPFEQLPTGDVLIKVAYSSINYKDALATNSEGKIVKSYPFVPGIDLSGHVVSSADSRFHEGQKVIVTGYELGVSHYGGLSEYACVPAEWVVPLPENLTLKEAMIYGTAGFTAALSIKRLEDNGVLPQNGKVLVTGATGGVGGVAVAIFNKKGYDVTASTGKSQAEEYLKLIGAREVITRDEVQAGNKPLNKQLWQAAVDPVGGQQLASVLSQIMYGGSVAVSGLTGGSNLPTTVLPFILRGVNLLGIDSVYCPQEERNILWKEMAGEMKPTTLEKLIDREISLQEVPEAVSTVLHSKTFGRILVRVS</sequence>
<dbReference type="Gene3D" id="3.90.180.10">
    <property type="entry name" value="Medium-chain alcohol dehydrogenases, catalytic domain"/>
    <property type="match status" value="1"/>
</dbReference>
<evidence type="ECO:0000313" key="2">
    <source>
        <dbReference type="EMBL" id="KAA8783659.1"/>
    </source>
</evidence>
<dbReference type="GO" id="GO:0043957">
    <property type="term" value="F:acryloyl-CoA reductase (NADPH) activity"/>
    <property type="evidence" value="ECO:0007669"/>
    <property type="project" value="TreeGrafter"/>
</dbReference>
<dbReference type="Gene3D" id="3.40.50.720">
    <property type="entry name" value="NAD(P)-binding Rossmann-like Domain"/>
    <property type="match status" value="1"/>
</dbReference>
<dbReference type="SUPFAM" id="SSF50129">
    <property type="entry name" value="GroES-like"/>
    <property type="match status" value="1"/>
</dbReference>
<evidence type="ECO:0000259" key="1">
    <source>
        <dbReference type="SMART" id="SM00829"/>
    </source>
</evidence>
<dbReference type="EMBL" id="RIAS01000003">
    <property type="protein sequence ID" value="KAA8783659.1"/>
    <property type="molecule type" value="Genomic_DNA"/>
</dbReference>
<dbReference type="PANTHER" id="PTHR43677:SF1">
    <property type="entry name" value="ACRYLYL-COA REDUCTASE ACUI-RELATED"/>
    <property type="match status" value="1"/>
</dbReference>
<dbReference type="GO" id="GO:0043958">
    <property type="term" value="F:acryloyl-CoA reductase (NADH) activity"/>
    <property type="evidence" value="ECO:0007669"/>
    <property type="project" value="UniProtKB-EC"/>
</dbReference>
<dbReference type="NCBIfam" id="TIGR02823">
    <property type="entry name" value="oxido_YhdH"/>
    <property type="match status" value="1"/>
</dbReference>
<dbReference type="InterPro" id="IPR020843">
    <property type="entry name" value="ER"/>
</dbReference>
<dbReference type="Pfam" id="PF00107">
    <property type="entry name" value="ADH_zinc_N"/>
    <property type="match status" value="1"/>
</dbReference>
<dbReference type="InterPro" id="IPR013149">
    <property type="entry name" value="ADH-like_C"/>
</dbReference>
<dbReference type="SUPFAM" id="SSF51735">
    <property type="entry name" value="NAD(P)-binding Rossmann-fold domains"/>
    <property type="match status" value="1"/>
</dbReference>
<dbReference type="RefSeq" id="WP_123063539.1">
    <property type="nucleotide sequence ID" value="NZ_RIAS01000003.1"/>
</dbReference>
<dbReference type="EC" id="1.3.1.95" evidence="2"/>
<accession>A0A5M9WQ88</accession>
<dbReference type="PANTHER" id="PTHR43677">
    <property type="entry name" value="SHORT-CHAIN DEHYDROGENASE/REDUCTASE"/>
    <property type="match status" value="1"/>
</dbReference>
<dbReference type="InterPro" id="IPR036291">
    <property type="entry name" value="NAD(P)-bd_dom_sf"/>
</dbReference>
<dbReference type="Pfam" id="PF08240">
    <property type="entry name" value="ADH_N"/>
    <property type="match status" value="1"/>
</dbReference>
<evidence type="ECO:0000313" key="3">
    <source>
        <dbReference type="Proteomes" id="UP000323664"/>
    </source>
</evidence>
<proteinExistence type="predicted"/>
<gene>
    <name evidence="2" type="ORF">EC604_07350</name>
</gene>
<dbReference type="Proteomes" id="UP000323664">
    <property type="component" value="Unassembled WGS sequence"/>
</dbReference>
<dbReference type="OrthoDB" id="9782155at2"/>
<organism evidence="2 3">
    <name type="scientific">Paenibacillus amylolyticus</name>
    <dbReference type="NCBI Taxonomy" id="1451"/>
    <lineage>
        <taxon>Bacteria</taxon>
        <taxon>Bacillati</taxon>
        <taxon>Bacillota</taxon>
        <taxon>Bacilli</taxon>
        <taxon>Bacillales</taxon>
        <taxon>Paenibacillaceae</taxon>
        <taxon>Paenibacillus</taxon>
    </lineage>
</organism>
<name>A0A5M9WQ88_PAEAM</name>
<comment type="caution">
    <text evidence="2">The sequence shown here is derived from an EMBL/GenBank/DDBJ whole genome shotgun (WGS) entry which is preliminary data.</text>
</comment>